<proteinExistence type="predicted"/>
<evidence type="ECO:0000313" key="4">
    <source>
        <dbReference type="Proteomes" id="UP001595904"/>
    </source>
</evidence>
<accession>A0ABV8SWI4</accession>
<organism evidence="3 4">
    <name type="scientific">Steroidobacter flavus</name>
    <dbReference type="NCBI Taxonomy" id="1842136"/>
    <lineage>
        <taxon>Bacteria</taxon>
        <taxon>Pseudomonadati</taxon>
        <taxon>Pseudomonadota</taxon>
        <taxon>Gammaproteobacteria</taxon>
        <taxon>Steroidobacterales</taxon>
        <taxon>Steroidobacteraceae</taxon>
        <taxon>Steroidobacter</taxon>
    </lineage>
</organism>
<dbReference type="SUPFAM" id="SSF82171">
    <property type="entry name" value="DPP6 N-terminal domain-like"/>
    <property type="match status" value="1"/>
</dbReference>
<dbReference type="Pfam" id="PF00930">
    <property type="entry name" value="DPPIV_N"/>
    <property type="match status" value="1"/>
</dbReference>
<gene>
    <name evidence="3" type="ORF">ACFPN2_22760</name>
</gene>
<reference evidence="4" key="1">
    <citation type="journal article" date="2019" name="Int. J. Syst. Evol. Microbiol.">
        <title>The Global Catalogue of Microorganisms (GCM) 10K type strain sequencing project: providing services to taxonomists for standard genome sequencing and annotation.</title>
        <authorList>
            <consortium name="The Broad Institute Genomics Platform"/>
            <consortium name="The Broad Institute Genome Sequencing Center for Infectious Disease"/>
            <person name="Wu L."/>
            <person name="Ma J."/>
        </authorList>
    </citation>
    <scope>NUCLEOTIDE SEQUENCE [LARGE SCALE GENOMIC DNA]</scope>
    <source>
        <strain evidence="4">CGMCC 1.10759</strain>
    </source>
</reference>
<evidence type="ECO:0000259" key="2">
    <source>
        <dbReference type="Pfam" id="PF00930"/>
    </source>
</evidence>
<dbReference type="EMBL" id="JBHSDU010000010">
    <property type="protein sequence ID" value="MFC4311921.1"/>
    <property type="molecule type" value="Genomic_DNA"/>
</dbReference>
<protein>
    <submittedName>
        <fullName evidence="3">Prolyl oligopeptidase family serine peptidase</fullName>
    </submittedName>
</protein>
<dbReference type="Proteomes" id="UP001595904">
    <property type="component" value="Unassembled WGS sequence"/>
</dbReference>
<dbReference type="SUPFAM" id="SSF53474">
    <property type="entry name" value="alpha/beta-Hydrolases"/>
    <property type="match status" value="1"/>
</dbReference>
<evidence type="ECO:0000313" key="3">
    <source>
        <dbReference type="EMBL" id="MFC4311921.1"/>
    </source>
</evidence>
<evidence type="ECO:0000259" key="1">
    <source>
        <dbReference type="Pfam" id="PF00326"/>
    </source>
</evidence>
<name>A0ABV8SWI4_9GAMM</name>
<dbReference type="InterPro" id="IPR002469">
    <property type="entry name" value="Peptidase_S9B_N"/>
</dbReference>
<feature type="domain" description="Peptidase S9 prolyl oligopeptidase catalytic" evidence="1">
    <location>
        <begin position="548"/>
        <end position="738"/>
    </location>
</feature>
<dbReference type="Gene3D" id="2.140.10.30">
    <property type="entry name" value="Dipeptidylpeptidase IV, N-terminal domain"/>
    <property type="match status" value="1"/>
</dbReference>
<dbReference type="Gene3D" id="3.40.50.1820">
    <property type="entry name" value="alpha/beta hydrolase"/>
    <property type="match status" value="1"/>
</dbReference>
<keyword evidence="4" id="KW-1185">Reference proteome</keyword>
<dbReference type="RefSeq" id="WP_380600878.1">
    <property type="nucleotide sequence ID" value="NZ_JBHSDU010000010.1"/>
</dbReference>
<dbReference type="InterPro" id="IPR001375">
    <property type="entry name" value="Peptidase_S9_cat"/>
</dbReference>
<dbReference type="PANTHER" id="PTHR11731:SF193">
    <property type="entry name" value="DIPEPTIDYL PEPTIDASE 9"/>
    <property type="match status" value="1"/>
</dbReference>
<dbReference type="InterPro" id="IPR050278">
    <property type="entry name" value="Serine_Prot_S9B/DPPIV"/>
</dbReference>
<sequence length="764" mass="85294">MRSVHDEESLQRFDRFMDPVGLVVGGRVVPNWLSDGASFWYAQGGPSDTVILRVDGATGHVAPLFDVHRTRQALGALLRRDLPNRGLPFETVADLGEDRYRFSFDGADYVLSTRDYSITPEVMPSLAGTPRMYERPRWLTKPIRVPEVPAPDKRWFASIAQGNVMLRKPGSDELIALTTDGARDFEWDIETAAFQPATMTLPGRAQTPWSPEGRWLFATKVDRRAVPDLPYVRYRHRQETTTMKIQRAGGPLDIVQPYVIDVSARQVRALDVGTCEDRFFTLIGWLPDGSEVLFTRHSRDFKSVEVLAANPKSGAIRTVLRESAATFIAIQHEVLYGANNHATLLEDGSGLIWRSASTGWNHFYLYSLDGKQVRALTAGEFPAIDVVAVDLWGGWIYVTAHHDQERPYDTHLCRVGLSGGTLERLTPLDGENVVYVSPARKTFIAINSRPDRPFRTDFHAADGRHLTTVERANVAALEAMNPGGSEEFKVTAADGKTALWGVMHKPRDLDARKKYPVIVRIYAAPSTSIVAHGFGLGDCSHSRLDHALTELGYVVLSVDSRGTPGRSKAFHDVVYRNWGREEIPDHVATLRELAQRHSFIDLDRVGIWGHSWGGYFAIRAMAQAPDVFHVGVATAPAVDPYDAFLFEPYLDLPARAEAAYEYASLYSSAAGIVGKLMLVCGTADPMVCSNTLQMSQHLIRARIDHELVVLPDAGHRFENADDAYFVRKLVGHFETHLKQRKLALVPPAVTDRRSRDARQRLLRR</sequence>
<dbReference type="PANTHER" id="PTHR11731">
    <property type="entry name" value="PROTEASE FAMILY S9B,C DIPEPTIDYL-PEPTIDASE IV-RELATED"/>
    <property type="match status" value="1"/>
</dbReference>
<comment type="caution">
    <text evidence="3">The sequence shown here is derived from an EMBL/GenBank/DDBJ whole genome shotgun (WGS) entry which is preliminary data.</text>
</comment>
<dbReference type="InterPro" id="IPR029058">
    <property type="entry name" value="AB_hydrolase_fold"/>
</dbReference>
<feature type="domain" description="Dipeptidylpeptidase IV N-terminal" evidence="2">
    <location>
        <begin position="97"/>
        <end position="453"/>
    </location>
</feature>
<dbReference type="Pfam" id="PF00326">
    <property type="entry name" value="Peptidase_S9"/>
    <property type="match status" value="1"/>
</dbReference>